<gene>
    <name evidence="1" type="ORF">SAMN05444411_10726</name>
</gene>
<dbReference type="Proteomes" id="UP000199595">
    <property type="component" value="Unassembled WGS sequence"/>
</dbReference>
<dbReference type="PROSITE" id="PS51257">
    <property type="entry name" value="PROKAR_LIPOPROTEIN"/>
    <property type="match status" value="1"/>
</dbReference>
<organism evidence="1 2">
    <name type="scientific">Lutibacter oricola</name>
    <dbReference type="NCBI Taxonomy" id="762486"/>
    <lineage>
        <taxon>Bacteria</taxon>
        <taxon>Pseudomonadati</taxon>
        <taxon>Bacteroidota</taxon>
        <taxon>Flavobacteriia</taxon>
        <taxon>Flavobacteriales</taxon>
        <taxon>Flavobacteriaceae</taxon>
        <taxon>Lutibacter</taxon>
    </lineage>
</organism>
<dbReference type="OrthoDB" id="1440507at2"/>
<keyword evidence="2" id="KW-1185">Reference proteome</keyword>
<protein>
    <submittedName>
        <fullName evidence="1">Uncharacterized protein</fullName>
    </submittedName>
</protein>
<evidence type="ECO:0000313" key="1">
    <source>
        <dbReference type="EMBL" id="SDX60250.1"/>
    </source>
</evidence>
<dbReference type="EMBL" id="FNNJ01000007">
    <property type="protein sequence ID" value="SDX60250.1"/>
    <property type="molecule type" value="Genomic_DNA"/>
</dbReference>
<evidence type="ECO:0000313" key="2">
    <source>
        <dbReference type="Proteomes" id="UP000199595"/>
    </source>
</evidence>
<dbReference type="STRING" id="762486.SAMN05444411_10726"/>
<proteinExistence type="predicted"/>
<sequence>MKFTYLKLVALVAIITLTSCNCSSKKEFKKPNGLITNKQADKLEEAYKANQHKAINNFLSQNGINVIDNREVWFSLEELENYIEYVKQESKKQNLEDLGIRVYFGAKMNEKKEMKSTIFFYPTHNSATRAAAENFNSYGIQGLNYGSSGDPVDEFRP</sequence>
<name>A0A1H3D1V7_9FLAO</name>
<dbReference type="AlphaFoldDB" id="A0A1H3D1V7"/>
<accession>A0A1H3D1V7</accession>
<reference evidence="1 2" key="1">
    <citation type="submission" date="2016-10" db="EMBL/GenBank/DDBJ databases">
        <authorList>
            <person name="de Groot N.N."/>
        </authorList>
    </citation>
    <scope>NUCLEOTIDE SEQUENCE [LARGE SCALE GENOMIC DNA]</scope>
    <source>
        <strain evidence="1 2">DSM 24956</strain>
    </source>
</reference>
<dbReference type="RefSeq" id="WP_090124021.1">
    <property type="nucleotide sequence ID" value="NZ_FNNJ01000007.1"/>
</dbReference>